<dbReference type="NCBIfam" id="TIGR03025">
    <property type="entry name" value="EPS_sugtrans"/>
    <property type="match status" value="1"/>
</dbReference>
<feature type="region of interest" description="Disordered" evidence="7">
    <location>
        <begin position="1"/>
        <end position="38"/>
    </location>
</feature>
<evidence type="ECO:0000256" key="5">
    <source>
        <dbReference type="ARBA" id="ARBA00022989"/>
    </source>
</evidence>
<comment type="subcellular location">
    <subcellularLocation>
        <location evidence="1">Membrane</location>
        <topology evidence="1">Multi-pass membrane protein</topology>
    </subcellularLocation>
</comment>
<feature type="transmembrane region" description="Helical" evidence="8">
    <location>
        <begin position="157"/>
        <end position="175"/>
    </location>
</feature>
<proteinExistence type="inferred from homology"/>
<evidence type="ECO:0000256" key="2">
    <source>
        <dbReference type="ARBA" id="ARBA00006464"/>
    </source>
</evidence>
<dbReference type="eggNOG" id="COG2148">
    <property type="taxonomic scope" value="Bacteria"/>
</dbReference>
<dbReference type="HOGENOM" id="CLU_024920_3_4_11"/>
<feature type="transmembrane region" description="Helical" evidence="8">
    <location>
        <begin position="134"/>
        <end position="151"/>
    </location>
</feature>
<feature type="transmembrane region" description="Helical" evidence="8">
    <location>
        <begin position="91"/>
        <end position="113"/>
    </location>
</feature>
<comment type="similarity">
    <text evidence="2">Belongs to the bacterial sugar transferase family.</text>
</comment>
<dbReference type="InterPro" id="IPR017475">
    <property type="entry name" value="EPS_sugar_tfrase"/>
</dbReference>
<dbReference type="STRING" id="1404245.CGLY_14750"/>
<dbReference type="RefSeq" id="WP_227590302.1">
    <property type="nucleotide sequence ID" value="NZ_CP006842.1"/>
</dbReference>
<evidence type="ECO:0000313" key="11">
    <source>
        <dbReference type="Proteomes" id="UP000023703"/>
    </source>
</evidence>
<evidence type="ECO:0000256" key="1">
    <source>
        <dbReference type="ARBA" id="ARBA00004141"/>
    </source>
</evidence>
<dbReference type="GO" id="GO:0016780">
    <property type="term" value="F:phosphotransferase activity, for other substituted phosphate groups"/>
    <property type="evidence" value="ECO:0007669"/>
    <property type="project" value="TreeGrafter"/>
</dbReference>
<reference evidence="10 11" key="1">
    <citation type="journal article" date="2015" name="Int. J. Syst. Evol. Microbiol.">
        <title>Revisiting Corynebacterium glyciniphilum (ex Kubota et al., 1972) sp. nov., nom. rev., isolated from putrefied banana.</title>
        <authorList>
            <person name="Al-Dilaimi A."/>
            <person name="Bednarz H."/>
            <person name="Lomker A."/>
            <person name="Niehaus K."/>
            <person name="Kalinowski J."/>
            <person name="Ruckert C."/>
        </authorList>
    </citation>
    <scope>NUCLEOTIDE SEQUENCE [LARGE SCALE GENOMIC DNA]</scope>
    <source>
        <strain evidence="10">AJ 3170</strain>
    </source>
</reference>
<dbReference type="Proteomes" id="UP000023703">
    <property type="component" value="Chromosome"/>
</dbReference>
<keyword evidence="5 8" id="KW-1133">Transmembrane helix</keyword>
<evidence type="ECO:0000313" key="10">
    <source>
        <dbReference type="EMBL" id="AHW65386.1"/>
    </source>
</evidence>
<evidence type="ECO:0000256" key="4">
    <source>
        <dbReference type="ARBA" id="ARBA00022692"/>
    </source>
</evidence>
<evidence type="ECO:0000256" key="6">
    <source>
        <dbReference type="ARBA" id="ARBA00023136"/>
    </source>
</evidence>
<dbReference type="Pfam" id="PF02397">
    <property type="entry name" value="Bac_transf"/>
    <property type="match status" value="1"/>
</dbReference>
<feature type="domain" description="Bacterial sugar transferase" evidence="9">
    <location>
        <begin position="337"/>
        <end position="523"/>
    </location>
</feature>
<evidence type="ECO:0000259" key="9">
    <source>
        <dbReference type="Pfam" id="PF02397"/>
    </source>
</evidence>
<evidence type="ECO:0000256" key="7">
    <source>
        <dbReference type="SAM" id="MobiDB-lite"/>
    </source>
</evidence>
<dbReference type="AlphaFoldDB" id="X5EFL8"/>
<dbReference type="KEGG" id="cgy:CGLY_14750"/>
<dbReference type="InterPro" id="IPR003362">
    <property type="entry name" value="Bact_transf"/>
</dbReference>
<protein>
    <submittedName>
        <fullName evidence="10">Putative glycosyltransferase</fullName>
    </submittedName>
</protein>
<dbReference type="EMBL" id="CP006842">
    <property type="protein sequence ID" value="AHW65386.1"/>
    <property type="molecule type" value="Genomic_DNA"/>
</dbReference>
<feature type="transmembrane region" description="Helical" evidence="8">
    <location>
        <begin position="339"/>
        <end position="363"/>
    </location>
</feature>
<keyword evidence="4 8" id="KW-0812">Transmembrane</keyword>
<evidence type="ECO:0000256" key="8">
    <source>
        <dbReference type="SAM" id="Phobius"/>
    </source>
</evidence>
<keyword evidence="6 8" id="KW-0472">Membrane</keyword>
<organism evidence="10 11">
    <name type="scientific">Corynebacterium glyciniphilum AJ 3170</name>
    <dbReference type="NCBI Taxonomy" id="1404245"/>
    <lineage>
        <taxon>Bacteria</taxon>
        <taxon>Bacillati</taxon>
        <taxon>Actinomycetota</taxon>
        <taxon>Actinomycetes</taxon>
        <taxon>Mycobacteriales</taxon>
        <taxon>Corynebacteriaceae</taxon>
        <taxon>Corynebacterium</taxon>
    </lineage>
</organism>
<keyword evidence="3 10" id="KW-0808">Transferase</keyword>
<dbReference type="PANTHER" id="PTHR30576">
    <property type="entry name" value="COLANIC BIOSYNTHESIS UDP-GLUCOSE LIPID CARRIER TRANSFERASE"/>
    <property type="match status" value="1"/>
</dbReference>
<keyword evidence="11" id="KW-1185">Reference proteome</keyword>
<dbReference type="GO" id="GO:0016020">
    <property type="term" value="C:membrane"/>
    <property type="evidence" value="ECO:0007669"/>
    <property type="project" value="UniProtKB-SubCell"/>
</dbReference>
<sequence>MILGKASTDPSPPSPDTSPDTSPDASRHRGGGTSVQRISHALDRRQDRHLQRKWYFIVSDALAVFAATFLANALSLYLWKPLGWALVEEFFSLRSLGMTSLLTMCWVAAIAVCRGYSHQARAFPSIGREYVLKGSLSYFAVLACVDALSNYGLFRQFALMALPAGLVLMTVTRHLSRRYTSRFRTDLQRQFLVIGNVADINKLLCTSWHENNENNTENPGWIHAILVTDPHNRDKLADTGDVPINSVCIDESFSNEDFVATAAGYNCDAVWVASLADFGHRNLRRLSWHLDRLNMRLYLDPMIEGIAGTRLNVVPFGPSHTLYVDRPRFNAANGLSKRLFDIAVSAFALVAVSPILAVTALAIKLEDGGPVFYVSDRIGYRGQSFRIFKFRSMHTDADERLQKLREEVGADGLFKMKDDPRVTTVGRFIRKTSIDELPQFVNALFGTMSVVGPRPHLQHEVDAFGDDMRMRMEVRPGITGLWQVSGRSDLTPAQAEKLDLYYVDNWSLVLDVRTILQTVRAVVLSRGAY</sequence>
<feature type="transmembrane region" description="Helical" evidence="8">
    <location>
        <begin position="54"/>
        <end position="79"/>
    </location>
</feature>
<evidence type="ECO:0000256" key="3">
    <source>
        <dbReference type="ARBA" id="ARBA00022679"/>
    </source>
</evidence>
<accession>X5EFL8</accession>
<dbReference type="PANTHER" id="PTHR30576:SF10">
    <property type="entry name" value="SLL5057 PROTEIN"/>
    <property type="match status" value="1"/>
</dbReference>
<gene>
    <name evidence="10" type="ORF">CGLY_14750</name>
</gene>
<name>X5EFL8_9CORY</name>